<dbReference type="AlphaFoldDB" id="A0A1R2BS10"/>
<dbReference type="InterPro" id="IPR026983">
    <property type="entry name" value="DHC"/>
</dbReference>
<dbReference type="GO" id="GO:0008569">
    <property type="term" value="F:minus-end-directed microtubule motor activity"/>
    <property type="evidence" value="ECO:0007669"/>
    <property type="project" value="InterPro"/>
</dbReference>
<dbReference type="GO" id="GO:0007018">
    <property type="term" value="P:microtubule-based movement"/>
    <property type="evidence" value="ECO:0007669"/>
    <property type="project" value="InterPro"/>
</dbReference>
<evidence type="ECO:0000259" key="2">
    <source>
        <dbReference type="Pfam" id="PF18198"/>
    </source>
</evidence>
<dbReference type="EMBL" id="MPUH01000466">
    <property type="protein sequence ID" value="OMJ79540.1"/>
    <property type="molecule type" value="Genomic_DNA"/>
</dbReference>
<dbReference type="InterPro" id="IPR041658">
    <property type="entry name" value="AAA_lid_11"/>
</dbReference>
<dbReference type="Gene3D" id="1.20.1270.280">
    <property type="match status" value="1"/>
</dbReference>
<dbReference type="InterPro" id="IPR042219">
    <property type="entry name" value="AAA_lid_11_sf"/>
</dbReference>
<dbReference type="GO" id="GO:0030286">
    <property type="term" value="C:dynein complex"/>
    <property type="evidence" value="ECO:0007669"/>
    <property type="project" value="InterPro"/>
</dbReference>
<dbReference type="Gene3D" id="3.40.50.300">
    <property type="entry name" value="P-loop containing nucleotide triphosphate hydrolases"/>
    <property type="match status" value="1"/>
</dbReference>
<evidence type="ECO:0000313" key="4">
    <source>
        <dbReference type="EMBL" id="OMJ79540.1"/>
    </source>
</evidence>
<dbReference type="FunFam" id="3.10.490.20:FF:000010">
    <property type="entry name" value="Dynein heavy chain, putative"/>
    <property type="match status" value="1"/>
</dbReference>
<evidence type="ECO:0000259" key="1">
    <source>
        <dbReference type="Pfam" id="PF03028"/>
    </source>
</evidence>
<dbReference type="Pfam" id="PF03028">
    <property type="entry name" value="Dynein_heavy"/>
    <property type="match status" value="1"/>
</dbReference>
<dbReference type="Gene3D" id="3.10.490.20">
    <property type="match status" value="1"/>
</dbReference>
<dbReference type="OrthoDB" id="309326at2759"/>
<protein>
    <submittedName>
        <fullName evidence="4">Uncharacterized protein</fullName>
    </submittedName>
</protein>
<dbReference type="InterPro" id="IPR027417">
    <property type="entry name" value="P-loop_NTPase"/>
</dbReference>
<dbReference type="InterPro" id="IPR043160">
    <property type="entry name" value="Dynein_C_barrel"/>
</dbReference>
<accession>A0A1R2BS10</accession>
<dbReference type="PANTHER" id="PTHR46961">
    <property type="entry name" value="DYNEIN HEAVY CHAIN 1, AXONEMAL-LIKE PROTEIN"/>
    <property type="match status" value="1"/>
</dbReference>
<dbReference type="InterPro" id="IPR041228">
    <property type="entry name" value="Dynein_C"/>
</dbReference>
<dbReference type="Pfam" id="PF18199">
    <property type="entry name" value="Dynein_C"/>
    <property type="match status" value="1"/>
</dbReference>
<reference evidence="4 5" key="1">
    <citation type="submission" date="2016-11" db="EMBL/GenBank/DDBJ databases">
        <title>The macronuclear genome of Stentor coeruleus: a giant cell with tiny introns.</title>
        <authorList>
            <person name="Slabodnick M."/>
            <person name="Ruby J.G."/>
            <person name="Reiff S.B."/>
            <person name="Swart E.C."/>
            <person name="Gosai S."/>
            <person name="Prabakaran S."/>
            <person name="Witkowska E."/>
            <person name="Larue G.E."/>
            <person name="Fisher S."/>
            <person name="Freeman R.M."/>
            <person name="Gunawardena J."/>
            <person name="Chu W."/>
            <person name="Stover N.A."/>
            <person name="Gregory B.D."/>
            <person name="Nowacki M."/>
            <person name="Derisi J."/>
            <person name="Roy S.W."/>
            <person name="Marshall W.F."/>
            <person name="Sood P."/>
        </authorList>
    </citation>
    <scope>NUCLEOTIDE SEQUENCE [LARGE SCALE GENOMIC DNA]</scope>
    <source>
        <strain evidence="4">WM001</strain>
    </source>
</reference>
<dbReference type="GO" id="GO:0051959">
    <property type="term" value="F:dynein light intermediate chain binding"/>
    <property type="evidence" value="ECO:0007669"/>
    <property type="project" value="InterPro"/>
</dbReference>
<organism evidence="4 5">
    <name type="scientific">Stentor coeruleus</name>
    <dbReference type="NCBI Taxonomy" id="5963"/>
    <lineage>
        <taxon>Eukaryota</taxon>
        <taxon>Sar</taxon>
        <taxon>Alveolata</taxon>
        <taxon>Ciliophora</taxon>
        <taxon>Postciliodesmatophora</taxon>
        <taxon>Heterotrichea</taxon>
        <taxon>Heterotrichida</taxon>
        <taxon>Stentoridae</taxon>
        <taxon>Stentor</taxon>
    </lineage>
</organism>
<gene>
    <name evidence="4" type="ORF">SteCoe_20432</name>
</gene>
<proteinExistence type="predicted"/>
<sequence>MGEGQEGYAKEAMKNAFLVGGWVILYNCHLGIEFMAQMEMLLGRDVEIDPDFRLWLTCEPRALFPIGLLQMAIKVTNEPPKGLKAGLARTFTTIIDNDFLEKHDMDKWRKVSYAICFLHSTVIERRKFGPLGWCIPYEFNNSDLEASLTFLDRHIYQAETLNQQPNWDIIRFMVCDVQYGGRITDEKDFELIQAFGAEWIDEKILGSAFAFNNESEYKVIDSTEAQRYRDYINSLPSFEKPTLFFLNQNADITFRRREGNELLMTIQMTQPKESDTGTGKSRDDIINDYVIDFLSKLPPDYTEVDVRDIINKLAGPKGLDKGFKVPLNIFLFQEIMRLQNIIGIVRKTLIDLREVREGNIILTPELQDAADSIYDSRVPYQWLYDANGTEISWLDTQMGTWLSGLQDRNAQLSGWLKERPPVYNLGFFFNPQGFLTATKQEVTRQNQINPPGGNTGEVWSLDDVEEQTIVRDRNDKAGQNDRGVIIRGLYLEGAKYAVKEGGRLDELTGKDTFVDMPNIFVGAKMRDKNAKGEYEIGNYLCPVYKYKQRTDKYFIFNVKLRCESPQQNQWKLRGVALLCQKPL</sequence>
<evidence type="ECO:0000313" key="5">
    <source>
        <dbReference type="Proteomes" id="UP000187209"/>
    </source>
</evidence>
<keyword evidence="5" id="KW-1185">Reference proteome</keyword>
<dbReference type="Gene3D" id="1.10.8.720">
    <property type="entry name" value="Region D6 of dynein motor"/>
    <property type="match status" value="1"/>
</dbReference>
<dbReference type="Pfam" id="PF18198">
    <property type="entry name" value="AAA_lid_11"/>
    <property type="match status" value="1"/>
</dbReference>
<dbReference type="GO" id="GO:0045505">
    <property type="term" value="F:dynein intermediate chain binding"/>
    <property type="evidence" value="ECO:0007669"/>
    <property type="project" value="InterPro"/>
</dbReference>
<feature type="domain" description="Dynein heavy chain AAA lid" evidence="2">
    <location>
        <begin position="108"/>
        <end position="250"/>
    </location>
</feature>
<feature type="domain" description="Dynein heavy chain C-terminal" evidence="3">
    <location>
        <begin position="257"/>
        <end position="579"/>
    </location>
</feature>
<dbReference type="Proteomes" id="UP000187209">
    <property type="component" value="Unassembled WGS sequence"/>
</dbReference>
<evidence type="ECO:0000259" key="3">
    <source>
        <dbReference type="Pfam" id="PF18199"/>
    </source>
</evidence>
<comment type="caution">
    <text evidence="4">The sequence shown here is derived from an EMBL/GenBank/DDBJ whole genome shotgun (WGS) entry which is preliminary data.</text>
</comment>
<dbReference type="InterPro" id="IPR004273">
    <property type="entry name" value="Dynein_heavy_D6_P-loop"/>
</dbReference>
<name>A0A1R2BS10_9CILI</name>
<feature type="domain" description="Dynein heavy chain region D6 P-loop" evidence="1">
    <location>
        <begin position="1"/>
        <end position="76"/>
    </location>
</feature>